<evidence type="ECO:0000256" key="2">
    <source>
        <dbReference type="ARBA" id="ARBA00023008"/>
    </source>
</evidence>
<keyword evidence="1" id="KW-0732">Signal</keyword>
<reference evidence="6 7" key="2">
    <citation type="submission" date="2017-10" db="EMBL/GenBank/DDBJ databases">
        <title>Genome analyses suggest a sexual origin of heterokaryosis in a supposedly ancient asexual fungus.</title>
        <authorList>
            <person name="Corradi N."/>
            <person name="Sedzielewska K."/>
            <person name="Noel J."/>
            <person name="Charron P."/>
            <person name="Farinelli L."/>
            <person name="Marton T."/>
            <person name="Kruger M."/>
            <person name="Pelin A."/>
            <person name="Brachmann A."/>
            <person name="Corradi N."/>
        </authorList>
    </citation>
    <scope>NUCLEOTIDE SEQUENCE [LARGE SCALE GENOMIC DNA]</scope>
    <source>
        <strain evidence="6 7">A1</strain>
    </source>
</reference>
<evidence type="ECO:0000256" key="3">
    <source>
        <dbReference type="SAM" id="MobiDB-lite"/>
    </source>
</evidence>
<feature type="compositionally biased region" description="Polar residues" evidence="3">
    <location>
        <begin position="58"/>
        <end position="67"/>
    </location>
</feature>
<dbReference type="Proteomes" id="UP000232688">
    <property type="component" value="Unassembled WGS sequence"/>
</dbReference>
<dbReference type="EMBL" id="LLXH01007255">
    <property type="protein sequence ID" value="PKC51643.1"/>
    <property type="molecule type" value="Genomic_DNA"/>
</dbReference>
<dbReference type="VEuPathDB" id="FungiDB:RhiirA1_483283"/>
<dbReference type="GO" id="GO:0046688">
    <property type="term" value="P:response to copper ion"/>
    <property type="evidence" value="ECO:0007669"/>
    <property type="project" value="InterPro"/>
</dbReference>
<dbReference type="InterPro" id="IPR014756">
    <property type="entry name" value="Ig_E-set"/>
</dbReference>
<sequence>MLVATFEDSLEPGSYQVNWKVVGADGHLIENQYSFTIKESEITLGKENAGQSEDERNITSSENSQTVEYKEDELEDQDVEKQNRQANENDSSSIVNIIIITLIIAGLGLLAWMLFSKNKK</sequence>
<evidence type="ECO:0000313" key="7">
    <source>
        <dbReference type="Proteomes" id="UP000232688"/>
    </source>
</evidence>
<evidence type="ECO:0000256" key="1">
    <source>
        <dbReference type="ARBA" id="ARBA00022729"/>
    </source>
</evidence>
<feature type="domain" description="CopC" evidence="5">
    <location>
        <begin position="5"/>
        <end position="37"/>
    </location>
</feature>
<keyword evidence="4" id="KW-0472">Membrane</keyword>
<name>A0A2N0QKS9_9GLOM</name>
<accession>A0A2N0QKS9</accession>
<dbReference type="GO" id="GO:0005507">
    <property type="term" value="F:copper ion binding"/>
    <property type="evidence" value="ECO:0007669"/>
    <property type="project" value="InterPro"/>
</dbReference>
<protein>
    <recommendedName>
        <fullName evidence="5">CopC domain-containing protein</fullName>
    </recommendedName>
</protein>
<dbReference type="AlphaFoldDB" id="A0A2N0QKS9"/>
<feature type="region of interest" description="Disordered" evidence="3">
    <location>
        <begin position="45"/>
        <end position="88"/>
    </location>
</feature>
<keyword evidence="4" id="KW-0812">Transmembrane</keyword>
<reference evidence="6 7" key="1">
    <citation type="submission" date="2017-10" db="EMBL/GenBank/DDBJ databases">
        <title>Extensive intraspecific genome diversity in a model arbuscular mycorrhizal fungus.</title>
        <authorList>
            <person name="Chen E.C.H."/>
            <person name="Morin E."/>
            <person name="Baudet D."/>
            <person name="Noel J."/>
            <person name="Ndikumana S."/>
            <person name="Charron P."/>
            <person name="St-Onge C."/>
            <person name="Giorgi J."/>
            <person name="Grigoriev I.V."/>
            <person name="Roux C."/>
            <person name="Martin F.M."/>
            <person name="Corradi N."/>
        </authorList>
    </citation>
    <scope>NUCLEOTIDE SEQUENCE [LARGE SCALE GENOMIC DNA]</scope>
    <source>
        <strain evidence="6 7">A1</strain>
    </source>
</reference>
<dbReference type="InterPro" id="IPR007348">
    <property type="entry name" value="CopC_dom"/>
</dbReference>
<evidence type="ECO:0000256" key="4">
    <source>
        <dbReference type="SAM" id="Phobius"/>
    </source>
</evidence>
<dbReference type="GO" id="GO:0042597">
    <property type="term" value="C:periplasmic space"/>
    <property type="evidence" value="ECO:0007669"/>
    <property type="project" value="InterPro"/>
</dbReference>
<keyword evidence="4" id="KW-1133">Transmembrane helix</keyword>
<organism evidence="6 7">
    <name type="scientific">Rhizophagus irregularis</name>
    <dbReference type="NCBI Taxonomy" id="588596"/>
    <lineage>
        <taxon>Eukaryota</taxon>
        <taxon>Fungi</taxon>
        <taxon>Fungi incertae sedis</taxon>
        <taxon>Mucoromycota</taxon>
        <taxon>Glomeromycotina</taxon>
        <taxon>Glomeromycetes</taxon>
        <taxon>Glomerales</taxon>
        <taxon>Glomeraceae</taxon>
        <taxon>Rhizophagus</taxon>
    </lineage>
</organism>
<dbReference type="SUPFAM" id="SSF81296">
    <property type="entry name" value="E set domains"/>
    <property type="match status" value="1"/>
</dbReference>
<comment type="caution">
    <text evidence="6">The sequence shown here is derived from an EMBL/GenBank/DDBJ whole genome shotgun (WGS) entry which is preliminary data.</text>
</comment>
<feature type="transmembrane region" description="Helical" evidence="4">
    <location>
        <begin position="94"/>
        <end position="115"/>
    </location>
</feature>
<dbReference type="Pfam" id="PF04234">
    <property type="entry name" value="CopC"/>
    <property type="match status" value="1"/>
</dbReference>
<proteinExistence type="predicted"/>
<dbReference type="Gene3D" id="2.60.40.1220">
    <property type="match status" value="1"/>
</dbReference>
<gene>
    <name evidence="6" type="ORF">RhiirA1_483283</name>
</gene>
<dbReference type="InterPro" id="IPR014755">
    <property type="entry name" value="Cu-Rt/internalin_Ig-like"/>
</dbReference>
<evidence type="ECO:0000313" key="6">
    <source>
        <dbReference type="EMBL" id="PKC51643.1"/>
    </source>
</evidence>
<evidence type="ECO:0000259" key="5">
    <source>
        <dbReference type="Pfam" id="PF04234"/>
    </source>
</evidence>
<keyword evidence="2" id="KW-0186">Copper</keyword>